<dbReference type="HOGENOM" id="CLU_3007645_0_0_10"/>
<sequence>MISQLKGQKLKVSTLDFDCKHLFTEKTSGEYKRAIDLASNSVIDFLENNTTIRKFS</sequence>
<dbReference type="RefSeq" id="WP_011963008.1">
    <property type="nucleotide sequence ID" value="NC_009613.3"/>
</dbReference>
<dbReference type="STRING" id="402612.FP0852"/>
<accession>A6GXX9</accession>
<evidence type="ECO:0000313" key="2">
    <source>
        <dbReference type="Proteomes" id="UP000006394"/>
    </source>
</evidence>
<dbReference type="Proteomes" id="UP000006394">
    <property type="component" value="Chromosome"/>
</dbReference>
<dbReference type="PATRIC" id="fig|402612.5.peg.865"/>
<keyword evidence="2" id="KW-1185">Reference proteome</keyword>
<gene>
    <name evidence="1" type="ordered locus">FP0852</name>
</gene>
<proteinExistence type="predicted"/>
<dbReference type="GeneID" id="66552526"/>
<organism evidence="1 2">
    <name type="scientific">Flavobacterium psychrophilum (strain ATCC 49511 / DSM 21280 / CIP 103535 / JIP02/86)</name>
    <dbReference type="NCBI Taxonomy" id="402612"/>
    <lineage>
        <taxon>Bacteria</taxon>
        <taxon>Pseudomonadati</taxon>
        <taxon>Bacteroidota</taxon>
        <taxon>Flavobacteriia</taxon>
        <taxon>Flavobacteriales</taxon>
        <taxon>Flavobacteriaceae</taxon>
        <taxon>Flavobacterium</taxon>
    </lineage>
</organism>
<dbReference type="KEGG" id="fps:FP0852"/>
<dbReference type="OrthoDB" id="9803665at2"/>
<reference evidence="1 2" key="1">
    <citation type="journal article" date="2007" name="Nat. Biotechnol.">
        <title>Complete genome sequence of the fish pathogen Flavobacterium psychrophilum.</title>
        <authorList>
            <person name="Duchaud E."/>
            <person name="Boussaha M."/>
            <person name="Loux V."/>
            <person name="Bernardet J.F."/>
            <person name="Michel C."/>
            <person name="Kerouault B."/>
            <person name="Mondot S."/>
            <person name="Nicolas P."/>
            <person name="Bossy R."/>
            <person name="Caron C."/>
            <person name="Bessieres P."/>
            <person name="Gibrat J.F."/>
            <person name="Claverol S."/>
            <person name="Dumetz F."/>
            <person name="Le Henaff M."/>
            <person name="Benmansour A."/>
        </authorList>
    </citation>
    <scope>NUCLEOTIDE SEQUENCE [LARGE SCALE GENOMIC DNA]</scope>
    <source>
        <strain evidence="2">ATCC 49511 / DSM 21280 / CIP 103535 / JIP02/86</strain>
    </source>
</reference>
<dbReference type="EnsemblBacteria" id="CAL42952">
    <property type="protein sequence ID" value="CAL42952"/>
    <property type="gene ID" value="FP0852"/>
</dbReference>
<protein>
    <submittedName>
        <fullName evidence="1">Uncharacterized protein</fullName>
    </submittedName>
</protein>
<dbReference type="EMBL" id="AM398681">
    <property type="protein sequence ID" value="CAL42952.1"/>
    <property type="molecule type" value="Genomic_DNA"/>
</dbReference>
<dbReference type="AlphaFoldDB" id="A6GXX9"/>
<evidence type="ECO:0000313" key="1">
    <source>
        <dbReference type="EMBL" id="CAL42952.1"/>
    </source>
</evidence>
<name>A6GXX9_FLAPJ</name>